<sequence>MEGRNSQIALQALSRRSSVSEMSRGTTSFNDEDATRTHATHNVPSGSGGLHDELPAYSRAAPPDQFAGRGNSAVLHRSGELPFFTIVFAALVIYSWVVLVILSFRPISAHSWEPFTDEYGRYEKNSNYKLDDHLYRSARIIQSIASVLILPWTSAVCAYAAVIFVQNQKDGLSLTMRQVMNLADRRWMDGTLIAEIFSGSWKKNGSTFLALAVFLHFLALLIYPIQSIVINPTTRHVPTYPVLMGQISDLSRMRAEQDEDSGSDVVQARSAFSKADKHTWQPQLWEKGGHQQFSTFKNLSEMNDPFYSPLPNGFNGGVLRQYAPRINSNATVQIIERDEYPLDCGSDDDNLFASYSSVYTRYPNNAHLYSRSFEISACMVVSSTVSPWTETRNRQNFTETLYINVTNPDIDYSTSPLANGTLFRISLNTTAGYFELPSYMNNQTAGPLLDTDPTGDCDEGGYGCIQQAARYYYNPSRLMKRQDSSRDNSTIDTEQTVPWAHMLTSRKGPLMTTALAIFGPGSFLNTFYAEFNKTKSDMIDANLSSGSQTLSSSNSLCIEVAPLMNMYSRSGYSYVNPDSCISSYLSELGEYYYSANPHDLVARWIDSMFNDESTLENTINAAAFLVNKRFVEALYPTFDIYQDLGMEVKSPESTVAGIVVATIFLGLWIIPLIALAFYGSVSPRWTSRLDSFAMLRFGAFYGSGIFPMLVSRRTKDIKELDEVSGVVRDVGTVTDDPIIPIGRIGLGEGKPLQRSRRYECYKGDSEVLTPSEASKIRRGG</sequence>
<evidence type="ECO:0000313" key="3">
    <source>
        <dbReference type="EMBL" id="OQE29907.1"/>
    </source>
</evidence>
<comment type="caution">
    <text evidence="3">The sequence shown here is derived from an EMBL/GenBank/DDBJ whole genome shotgun (WGS) entry which is preliminary data.</text>
</comment>
<dbReference type="OrthoDB" id="5381672at2759"/>
<keyword evidence="2" id="KW-0472">Membrane</keyword>
<proteinExistence type="predicted"/>
<feature type="compositionally biased region" description="Polar residues" evidence="1">
    <location>
        <begin position="13"/>
        <end position="29"/>
    </location>
</feature>
<feature type="transmembrane region" description="Helical" evidence="2">
    <location>
        <begin position="144"/>
        <end position="165"/>
    </location>
</feature>
<keyword evidence="2" id="KW-0812">Transmembrane</keyword>
<feature type="transmembrane region" description="Helical" evidence="2">
    <location>
        <begin position="691"/>
        <end position="710"/>
    </location>
</feature>
<evidence type="ECO:0000256" key="1">
    <source>
        <dbReference type="SAM" id="MobiDB-lite"/>
    </source>
</evidence>
<keyword evidence="4" id="KW-1185">Reference proteome</keyword>
<evidence type="ECO:0000313" key="4">
    <source>
        <dbReference type="Proteomes" id="UP000191285"/>
    </source>
</evidence>
<feature type="region of interest" description="Disordered" evidence="1">
    <location>
        <begin position="13"/>
        <end position="48"/>
    </location>
</feature>
<dbReference type="EMBL" id="MLKD01000002">
    <property type="protein sequence ID" value="OQE29907.1"/>
    <property type="molecule type" value="Genomic_DNA"/>
</dbReference>
<keyword evidence="2" id="KW-1133">Transmembrane helix</keyword>
<name>A0A1V6TU59_9EURO</name>
<feature type="transmembrane region" description="Helical" evidence="2">
    <location>
        <begin position="655"/>
        <end position="679"/>
    </location>
</feature>
<organism evidence="3 4">
    <name type="scientific">Penicillium steckii</name>
    <dbReference type="NCBI Taxonomy" id="303698"/>
    <lineage>
        <taxon>Eukaryota</taxon>
        <taxon>Fungi</taxon>
        <taxon>Dikarya</taxon>
        <taxon>Ascomycota</taxon>
        <taxon>Pezizomycotina</taxon>
        <taxon>Eurotiomycetes</taxon>
        <taxon>Eurotiomycetidae</taxon>
        <taxon>Eurotiales</taxon>
        <taxon>Aspergillaceae</taxon>
        <taxon>Penicillium</taxon>
    </lineage>
</organism>
<dbReference type="AlphaFoldDB" id="A0A1V6TU59"/>
<dbReference type="Proteomes" id="UP000191285">
    <property type="component" value="Unassembled WGS sequence"/>
</dbReference>
<feature type="transmembrane region" description="Helical" evidence="2">
    <location>
        <begin position="81"/>
        <end position="102"/>
    </location>
</feature>
<reference evidence="4" key="1">
    <citation type="journal article" date="2017" name="Nat. Microbiol.">
        <title>Global analysis of biosynthetic gene clusters reveals vast potential of secondary metabolite production in Penicillium species.</title>
        <authorList>
            <person name="Nielsen J.C."/>
            <person name="Grijseels S."/>
            <person name="Prigent S."/>
            <person name="Ji B."/>
            <person name="Dainat J."/>
            <person name="Nielsen K.F."/>
            <person name="Frisvad J.C."/>
            <person name="Workman M."/>
            <person name="Nielsen J."/>
        </authorList>
    </citation>
    <scope>NUCLEOTIDE SEQUENCE [LARGE SCALE GENOMIC DNA]</scope>
    <source>
        <strain evidence="4">IBT 24891</strain>
    </source>
</reference>
<accession>A0A1V6TU59</accession>
<gene>
    <name evidence="3" type="ORF">PENSTE_c002G08761</name>
</gene>
<evidence type="ECO:0000256" key="2">
    <source>
        <dbReference type="SAM" id="Phobius"/>
    </source>
</evidence>
<protein>
    <submittedName>
        <fullName evidence="3">Uncharacterized protein</fullName>
    </submittedName>
</protein>
<feature type="transmembrane region" description="Helical" evidence="2">
    <location>
        <begin position="207"/>
        <end position="225"/>
    </location>
</feature>